<dbReference type="Pfam" id="PF24964">
    <property type="entry name" value="DUF7769"/>
    <property type="match status" value="1"/>
</dbReference>
<accession>A0AAW1LCV1</accession>
<feature type="region of interest" description="Disordered" evidence="1">
    <location>
        <begin position="1"/>
        <end position="20"/>
    </location>
</feature>
<dbReference type="InterPro" id="IPR036397">
    <property type="entry name" value="RNaseH_sf"/>
</dbReference>
<feature type="domain" description="DUF7769" evidence="2">
    <location>
        <begin position="87"/>
        <end position="138"/>
    </location>
</feature>
<dbReference type="Proteomes" id="UP001443914">
    <property type="component" value="Unassembled WGS sequence"/>
</dbReference>
<proteinExistence type="predicted"/>
<gene>
    <name evidence="3" type="ORF">RND81_04G047500</name>
</gene>
<dbReference type="GO" id="GO:0003676">
    <property type="term" value="F:nucleic acid binding"/>
    <property type="evidence" value="ECO:0007669"/>
    <property type="project" value="InterPro"/>
</dbReference>
<reference evidence="3" key="1">
    <citation type="submission" date="2024-03" db="EMBL/GenBank/DDBJ databases">
        <title>WGS assembly of Saponaria officinalis var. Norfolk2.</title>
        <authorList>
            <person name="Jenkins J."/>
            <person name="Shu S."/>
            <person name="Grimwood J."/>
            <person name="Barry K."/>
            <person name="Goodstein D."/>
            <person name="Schmutz J."/>
            <person name="Leebens-Mack J."/>
            <person name="Osbourn A."/>
        </authorList>
    </citation>
    <scope>NUCLEOTIDE SEQUENCE [LARGE SCALE GENOMIC DNA]</scope>
    <source>
        <strain evidence="3">JIC</strain>
    </source>
</reference>
<evidence type="ECO:0000313" key="4">
    <source>
        <dbReference type="Proteomes" id="UP001443914"/>
    </source>
</evidence>
<protein>
    <recommendedName>
        <fullName evidence="2">DUF7769 domain-containing protein</fullName>
    </recommendedName>
</protein>
<name>A0AAW1LCV1_SAPOF</name>
<dbReference type="Gene3D" id="3.30.420.10">
    <property type="entry name" value="Ribonuclease H-like superfamily/Ribonuclease H"/>
    <property type="match status" value="1"/>
</dbReference>
<keyword evidence="4" id="KW-1185">Reference proteome</keyword>
<feature type="compositionally biased region" description="Basic and acidic residues" evidence="1">
    <location>
        <begin position="8"/>
        <end position="18"/>
    </location>
</feature>
<organism evidence="3 4">
    <name type="scientific">Saponaria officinalis</name>
    <name type="common">Common soapwort</name>
    <name type="synonym">Lychnis saponaria</name>
    <dbReference type="NCBI Taxonomy" id="3572"/>
    <lineage>
        <taxon>Eukaryota</taxon>
        <taxon>Viridiplantae</taxon>
        <taxon>Streptophyta</taxon>
        <taxon>Embryophyta</taxon>
        <taxon>Tracheophyta</taxon>
        <taxon>Spermatophyta</taxon>
        <taxon>Magnoliopsida</taxon>
        <taxon>eudicotyledons</taxon>
        <taxon>Gunneridae</taxon>
        <taxon>Pentapetalae</taxon>
        <taxon>Caryophyllales</taxon>
        <taxon>Caryophyllaceae</taxon>
        <taxon>Caryophylleae</taxon>
        <taxon>Saponaria</taxon>
    </lineage>
</organism>
<evidence type="ECO:0000313" key="3">
    <source>
        <dbReference type="EMBL" id="KAK9733158.1"/>
    </source>
</evidence>
<dbReference type="PANTHER" id="PTHR47169">
    <property type="entry name" value="OS01G0541250 PROTEIN"/>
    <property type="match status" value="1"/>
</dbReference>
<dbReference type="AlphaFoldDB" id="A0AAW1LCV1"/>
<sequence length="386" mass="44511">MYRKSRGRDRNEDRENPVRNEAVISRVKETFKTTAGSDYWSVGMFSIHKAYNALQVQKPQVPASDVIDWVYRQKMDRMRKRSSYKNLTDIERRNIATLLLQKSVVGSLLRGSIIEAATQWNVHRNTITVIWNRAKNSQLEGSLDVKSKRYGNTNKKRISPNIDYIKTLKFSKRSSIERLSKKVKVSVETVNQLKFCLNSIAVYQTVNQLDEPSPRLKFQDMSNTVNIDEKWFYLSRRNQHYYVVDGEDLPYRSCKSKRYITKVMFMCAVSRSVYGDDGQLLFDGKIGIVPFTSEQPAQRSSKNRAAGTLETKTIDSITKQVTKQCLLEKIIPAIKAKWPSTKDKHIFIQKDNATPHITNNDQEFRNAASSDGFNMELVFQPPNSPD</sequence>
<evidence type="ECO:0000256" key="1">
    <source>
        <dbReference type="SAM" id="MobiDB-lite"/>
    </source>
</evidence>
<comment type="caution">
    <text evidence="3">The sequence shown here is derived from an EMBL/GenBank/DDBJ whole genome shotgun (WGS) entry which is preliminary data.</text>
</comment>
<dbReference type="InterPro" id="IPR056671">
    <property type="entry name" value="DUF7769"/>
</dbReference>
<dbReference type="EMBL" id="JBDFQZ010000004">
    <property type="protein sequence ID" value="KAK9733158.1"/>
    <property type="molecule type" value="Genomic_DNA"/>
</dbReference>
<dbReference type="PANTHER" id="PTHR47169:SF2">
    <property type="entry name" value="OS01G0541250 PROTEIN"/>
    <property type="match status" value="1"/>
</dbReference>
<evidence type="ECO:0000259" key="2">
    <source>
        <dbReference type="Pfam" id="PF24964"/>
    </source>
</evidence>